<organism evidence="4 5">
    <name type="scientific">Catenaria anguillulae PL171</name>
    <dbReference type="NCBI Taxonomy" id="765915"/>
    <lineage>
        <taxon>Eukaryota</taxon>
        <taxon>Fungi</taxon>
        <taxon>Fungi incertae sedis</taxon>
        <taxon>Blastocladiomycota</taxon>
        <taxon>Blastocladiomycetes</taxon>
        <taxon>Blastocladiales</taxon>
        <taxon>Catenariaceae</taxon>
        <taxon>Catenaria</taxon>
    </lineage>
</organism>
<evidence type="ECO:0000313" key="4">
    <source>
        <dbReference type="EMBL" id="ORZ39402.1"/>
    </source>
</evidence>
<name>A0A1Y2I1W4_9FUNG</name>
<protein>
    <submittedName>
        <fullName evidence="4">p-loop containing nucleoside triphosphate hydrolase protein</fullName>
    </submittedName>
</protein>
<dbReference type="InterPro" id="IPR027417">
    <property type="entry name" value="P-loop_NTPase"/>
</dbReference>
<dbReference type="InterPro" id="IPR003593">
    <property type="entry name" value="AAA+_ATPase"/>
</dbReference>
<dbReference type="SMART" id="SM00382">
    <property type="entry name" value="AAA"/>
    <property type="match status" value="1"/>
</dbReference>
<dbReference type="GO" id="GO:0016887">
    <property type="term" value="F:ATP hydrolysis activity"/>
    <property type="evidence" value="ECO:0007669"/>
    <property type="project" value="InterPro"/>
</dbReference>
<dbReference type="SUPFAM" id="SSF52540">
    <property type="entry name" value="P-loop containing nucleoside triphosphate hydrolases"/>
    <property type="match status" value="1"/>
</dbReference>
<evidence type="ECO:0000259" key="3">
    <source>
        <dbReference type="PROSITE" id="PS50893"/>
    </source>
</evidence>
<dbReference type="AlphaFoldDB" id="A0A1Y2I1W4"/>
<dbReference type="STRING" id="765915.A0A1Y2I1W4"/>
<dbReference type="Proteomes" id="UP000193411">
    <property type="component" value="Unassembled WGS sequence"/>
</dbReference>
<evidence type="ECO:0000313" key="5">
    <source>
        <dbReference type="Proteomes" id="UP000193411"/>
    </source>
</evidence>
<dbReference type="CDD" id="cd00267">
    <property type="entry name" value="ABC_ATPase"/>
    <property type="match status" value="1"/>
</dbReference>
<dbReference type="OrthoDB" id="6512918at2759"/>
<feature type="domain" description="ABC transporter" evidence="3">
    <location>
        <begin position="18"/>
        <end position="246"/>
    </location>
</feature>
<proteinExistence type="predicted"/>
<dbReference type="PANTHER" id="PTHR43158:SF2">
    <property type="entry name" value="SKFA PEPTIDE EXPORT ATP-BINDING PROTEIN SKFE"/>
    <property type="match status" value="1"/>
</dbReference>
<evidence type="ECO:0000256" key="1">
    <source>
        <dbReference type="ARBA" id="ARBA00022741"/>
    </source>
</evidence>
<dbReference type="Gene3D" id="3.40.50.300">
    <property type="entry name" value="P-loop containing nucleotide triphosphate hydrolases"/>
    <property type="match status" value="1"/>
</dbReference>
<dbReference type="Pfam" id="PF00005">
    <property type="entry name" value="ABC_tran"/>
    <property type="match status" value="1"/>
</dbReference>
<dbReference type="PANTHER" id="PTHR43158">
    <property type="entry name" value="SKFA PEPTIDE EXPORT ATP-BINDING PROTEIN SKFE"/>
    <property type="match status" value="1"/>
</dbReference>
<accession>A0A1Y2I1W4</accession>
<dbReference type="EMBL" id="MCFL01000005">
    <property type="protein sequence ID" value="ORZ39402.1"/>
    <property type="molecule type" value="Genomic_DNA"/>
</dbReference>
<gene>
    <name evidence="4" type="ORF">BCR44DRAFT_1426464</name>
</gene>
<evidence type="ECO:0000256" key="2">
    <source>
        <dbReference type="ARBA" id="ARBA00022840"/>
    </source>
</evidence>
<sequence>MDIDTPQQPTAAQQQQAIHTDSLSFTYGGPLILNKLKLSVPRGARCLLVGSNGAGKTTLLRILAGKRLVRDDVLVKGQHAYFNTPDGITYLGPEWVQNPVTKRDLQVSVLLESHNAGEHPDRLAALLHLLEVDPTWRTHQISDGQRRRVQILLGLLNPFDILLLDEVTVDLDVLVRRDLLAFIRRECEVRGATVILETVEFNKLIQRENLPQAYDSPLLRIKERTKWDDLKDDMKVHGDKYYNYWYRADPY</sequence>
<reference evidence="4 5" key="1">
    <citation type="submission" date="2016-07" db="EMBL/GenBank/DDBJ databases">
        <title>Pervasive Adenine N6-methylation of Active Genes in Fungi.</title>
        <authorList>
            <consortium name="DOE Joint Genome Institute"/>
            <person name="Mondo S.J."/>
            <person name="Dannebaum R.O."/>
            <person name="Kuo R.C."/>
            <person name="Labutti K."/>
            <person name="Haridas S."/>
            <person name="Kuo A."/>
            <person name="Salamov A."/>
            <person name="Ahrendt S.R."/>
            <person name="Lipzen A."/>
            <person name="Sullivan W."/>
            <person name="Andreopoulos W.B."/>
            <person name="Clum A."/>
            <person name="Lindquist E."/>
            <person name="Daum C."/>
            <person name="Ramamoorthy G.K."/>
            <person name="Gryganskyi A."/>
            <person name="Culley D."/>
            <person name="Magnuson J.K."/>
            <person name="James T.Y."/>
            <person name="O'Malley M.A."/>
            <person name="Stajich J.E."/>
            <person name="Spatafora J.W."/>
            <person name="Visel A."/>
            <person name="Grigoriev I.V."/>
        </authorList>
    </citation>
    <scope>NUCLEOTIDE SEQUENCE [LARGE SCALE GENOMIC DNA]</scope>
    <source>
        <strain evidence="4 5">PL171</strain>
    </source>
</reference>
<keyword evidence="4" id="KW-0378">Hydrolase</keyword>
<keyword evidence="1" id="KW-0547">Nucleotide-binding</keyword>
<dbReference type="PROSITE" id="PS50893">
    <property type="entry name" value="ABC_TRANSPORTER_2"/>
    <property type="match status" value="1"/>
</dbReference>
<comment type="caution">
    <text evidence="4">The sequence shown here is derived from an EMBL/GenBank/DDBJ whole genome shotgun (WGS) entry which is preliminary data.</text>
</comment>
<dbReference type="InterPro" id="IPR003439">
    <property type="entry name" value="ABC_transporter-like_ATP-bd"/>
</dbReference>
<keyword evidence="2" id="KW-0067">ATP-binding</keyword>
<keyword evidence="5" id="KW-1185">Reference proteome</keyword>
<dbReference type="GO" id="GO:0005524">
    <property type="term" value="F:ATP binding"/>
    <property type="evidence" value="ECO:0007669"/>
    <property type="project" value="UniProtKB-KW"/>
</dbReference>